<evidence type="ECO:0000313" key="2">
    <source>
        <dbReference type="EMBL" id="BDR55914.1"/>
    </source>
</evidence>
<keyword evidence="1" id="KW-0472">Membrane</keyword>
<accession>A0AAU9CX26</accession>
<dbReference type="Proteomes" id="UP001321804">
    <property type="component" value="Chromosome"/>
</dbReference>
<dbReference type="RefSeq" id="WP_317697650.1">
    <property type="nucleotide sequence ID" value="NZ_AP026801.1"/>
</dbReference>
<name>A0AAU9CX26_9LACO</name>
<dbReference type="AlphaFoldDB" id="A0AAU9CX26"/>
<keyword evidence="3" id="KW-1185">Reference proteome</keyword>
<keyword evidence="1" id="KW-1133">Transmembrane helix</keyword>
<organism evidence="2 3">
    <name type="scientific">Xylocopilactobacillus apis</name>
    <dbReference type="NCBI Taxonomy" id="2932183"/>
    <lineage>
        <taxon>Bacteria</taxon>
        <taxon>Bacillati</taxon>
        <taxon>Bacillota</taxon>
        <taxon>Bacilli</taxon>
        <taxon>Lactobacillales</taxon>
        <taxon>Lactobacillaceae</taxon>
        <taxon>Xylocopilactobacillus</taxon>
    </lineage>
</organism>
<proteinExistence type="predicted"/>
<keyword evidence="1" id="KW-0812">Transmembrane</keyword>
<sequence>MKTFFSWLKKDYSVKEFITWLIIFVMYAVFVYLFLGNKYFTWWAFLVGALLIGLICHLIFVPYPNVKDPNYPPKGPHHW</sequence>
<feature type="transmembrane region" description="Helical" evidence="1">
    <location>
        <begin position="42"/>
        <end position="63"/>
    </location>
</feature>
<dbReference type="KEGG" id="xak:KIMC2_04760"/>
<dbReference type="EMBL" id="AP026801">
    <property type="protein sequence ID" value="BDR55914.1"/>
    <property type="molecule type" value="Genomic_DNA"/>
</dbReference>
<feature type="transmembrane region" description="Helical" evidence="1">
    <location>
        <begin position="17"/>
        <end position="35"/>
    </location>
</feature>
<reference evidence="2 3" key="1">
    <citation type="journal article" date="2023" name="Microbiol. Spectr.">
        <title>Symbiosis of Carpenter Bees with Uncharacterized Lactic Acid Bacteria Showing NAD Auxotrophy.</title>
        <authorList>
            <person name="Kawasaki S."/>
            <person name="Ozawa K."/>
            <person name="Mori T."/>
            <person name="Yamamoto A."/>
            <person name="Ito M."/>
            <person name="Ohkuma M."/>
            <person name="Sakamoto M."/>
            <person name="Matsutani M."/>
        </authorList>
    </citation>
    <scope>NUCLEOTIDE SEQUENCE [LARGE SCALE GENOMIC DNA]</scope>
    <source>
        <strain evidence="2 3">KimC2</strain>
    </source>
</reference>
<evidence type="ECO:0000256" key="1">
    <source>
        <dbReference type="SAM" id="Phobius"/>
    </source>
</evidence>
<gene>
    <name evidence="2" type="ORF">KIMC2_04760</name>
</gene>
<protein>
    <submittedName>
        <fullName evidence="2">Uncharacterized protein</fullName>
    </submittedName>
</protein>
<evidence type="ECO:0000313" key="3">
    <source>
        <dbReference type="Proteomes" id="UP001321804"/>
    </source>
</evidence>